<dbReference type="EMBL" id="ML976981">
    <property type="protein sequence ID" value="KAF1961541.1"/>
    <property type="molecule type" value="Genomic_DNA"/>
</dbReference>
<dbReference type="OrthoDB" id="72726at2759"/>
<dbReference type="PANTHER" id="PTHR38790">
    <property type="entry name" value="2EXR DOMAIN-CONTAINING PROTEIN-RELATED"/>
    <property type="match status" value="1"/>
</dbReference>
<dbReference type="Proteomes" id="UP000800035">
    <property type="component" value="Unassembled WGS sequence"/>
</dbReference>
<organism evidence="1 2">
    <name type="scientific">Byssothecium circinans</name>
    <dbReference type="NCBI Taxonomy" id="147558"/>
    <lineage>
        <taxon>Eukaryota</taxon>
        <taxon>Fungi</taxon>
        <taxon>Dikarya</taxon>
        <taxon>Ascomycota</taxon>
        <taxon>Pezizomycotina</taxon>
        <taxon>Dothideomycetes</taxon>
        <taxon>Pleosporomycetidae</taxon>
        <taxon>Pleosporales</taxon>
        <taxon>Massarineae</taxon>
        <taxon>Massarinaceae</taxon>
        <taxon>Byssothecium</taxon>
    </lineage>
</organism>
<evidence type="ECO:0008006" key="3">
    <source>
        <dbReference type="Google" id="ProtNLM"/>
    </source>
</evidence>
<name>A0A6A5U9D6_9PLEO</name>
<keyword evidence="2" id="KW-1185">Reference proteome</keyword>
<dbReference type="AlphaFoldDB" id="A0A6A5U9D6"/>
<proteinExistence type="predicted"/>
<sequence>MMAPCRLLALPRELRDQVYRYLFDSTRLKFGERHDYFSVLQYLVPQPNSLAILRTCHQIHAEARDIWIKRVLFDFEHGVAMMDKLSSLPPDTLSKIRHVRVTGDVVLLNITDTWRMAQNAGDVVFRRNWLYGFRLVAFLRLLPTLQLDTLTVLLESCDNGRSYTINSMIHGSNGWKTLHVISGGSLPLGNWSKNDNWMDRKGNGKLTWGGEWRRQLAKRDGSEANGTVSLYRSTVEDVPGSSCNPDTRDEIKEEADVFTHRTWTFKESLVTVTRGRKVDITQQGPLTPLIDRYWSTIPDWDFSGTTWAKIRNDHAICVDNWRCSGPKPDEPVPVVYDQYNDPFEFKW</sequence>
<evidence type="ECO:0000313" key="1">
    <source>
        <dbReference type="EMBL" id="KAF1961541.1"/>
    </source>
</evidence>
<accession>A0A6A5U9D6</accession>
<protein>
    <recommendedName>
        <fullName evidence="3">F-box domain-containing protein</fullName>
    </recommendedName>
</protein>
<reference evidence="1" key="1">
    <citation type="journal article" date="2020" name="Stud. Mycol.">
        <title>101 Dothideomycetes genomes: a test case for predicting lifestyles and emergence of pathogens.</title>
        <authorList>
            <person name="Haridas S."/>
            <person name="Albert R."/>
            <person name="Binder M."/>
            <person name="Bloem J."/>
            <person name="Labutti K."/>
            <person name="Salamov A."/>
            <person name="Andreopoulos B."/>
            <person name="Baker S."/>
            <person name="Barry K."/>
            <person name="Bills G."/>
            <person name="Bluhm B."/>
            <person name="Cannon C."/>
            <person name="Castanera R."/>
            <person name="Culley D."/>
            <person name="Daum C."/>
            <person name="Ezra D."/>
            <person name="Gonzalez J."/>
            <person name="Henrissat B."/>
            <person name="Kuo A."/>
            <person name="Liang C."/>
            <person name="Lipzen A."/>
            <person name="Lutzoni F."/>
            <person name="Magnuson J."/>
            <person name="Mondo S."/>
            <person name="Nolan M."/>
            <person name="Ohm R."/>
            <person name="Pangilinan J."/>
            <person name="Park H.-J."/>
            <person name="Ramirez L."/>
            <person name="Alfaro M."/>
            <person name="Sun H."/>
            <person name="Tritt A."/>
            <person name="Yoshinaga Y."/>
            <person name="Zwiers L.-H."/>
            <person name="Turgeon B."/>
            <person name="Goodwin S."/>
            <person name="Spatafora J."/>
            <person name="Crous P."/>
            <person name="Grigoriev I."/>
        </authorList>
    </citation>
    <scope>NUCLEOTIDE SEQUENCE</scope>
    <source>
        <strain evidence="1">CBS 675.92</strain>
    </source>
</reference>
<gene>
    <name evidence="1" type="ORF">CC80DRAFT_589880</name>
</gene>
<evidence type="ECO:0000313" key="2">
    <source>
        <dbReference type="Proteomes" id="UP000800035"/>
    </source>
</evidence>